<dbReference type="InParanoid" id="E9E7M4"/>
<dbReference type="EMBL" id="GL698516">
    <property type="protein sequence ID" value="EFY88134.1"/>
    <property type="molecule type" value="Genomic_DNA"/>
</dbReference>
<feature type="compositionally biased region" description="Polar residues" evidence="1">
    <location>
        <begin position="94"/>
        <end position="103"/>
    </location>
</feature>
<accession>E9E7M4</accession>
<protein>
    <submittedName>
        <fullName evidence="2">Uncharacterized protein</fullName>
    </submittedName>
</protein>
<feature type="compositionally biased region" description="Polar residues" evidence="1">
    <location>
        <begin position="19"/>
        <end position="29"/>
    </location>
</feature>
<organism evidence="3">
    <name type="scientific">Metarhizium acridum (strain CQMa 102)</name>
    <dbReference type="NCBI Taxonomy" id="655827"/>
    <lineage>
        <taxon>Eukaryota</taxon>
        <taxon>Fungi</taxon>
        <taxon>Dikarya</taxon>
        <taxon>Ascomycota</taxon>
        <taxon>Pezizomycotina</taxon>
        <taxon>Sordariomycetes</taxon>
        <taxon>Hypocreomycetidae</taxon>
        <taxon>Hypocreales</taxon>
        <taxon>Clavicipitaceae</taxon>
        <taxon>Metarhizium</taxon>
    </lineage>
</organism>
<name>E9E7M4_METAQ</name>
<dbReference type="OrthoDB" id="5336565at2759"/>
<dbReference type="Proteomes" id="UP000002499">
    <property type="component" value="Unassembled WGS sequence"/>
</dbReference>
<feature type="compositionally biased region" description="Polar residues" evidence="1">
    <location>
        <begin position="57"/>
        <end position="72"/>
    </location>
</feature>
<dbReference type="HOGENOM" id="CLU_023878_1_1_1"/>
<feature type="region of interest" description="Disordered" evidence="1">
    <location>
        <begin position="509"/>
        <end position="537"/>
    </location>
</feature>
<feature type="compositionally biased region" description="Basic and acidic residues" evidence="1">
    <location>
        <begin position="1"/>
        <end position="12"/>
    </location>
</feature>
<feature type="compositionally biased region" description="Polar residues" evidence="1">
    <location>
        <begin position="522"/>
        <end position="537"/>
    </location>
</feature>
<sequence length="537" mass="58800">MPTSARNERSGRLLEPTCLSLSDTRSSSCLADLPQWPPMAKRKRQQVVDSPLDEIPSNKTKPSSICSKLSSTQRREARADDPAQDQILPKEPKSSGTVHRTSNFPPEFYDDLPKIWLTSRALRELDRRNEQLPSPKPRARFVTSRAAKVAALARCGFPDLALAVFATAGGPDLSDLRGVCLYDPSSLASTLAFFKYAEPIKITMASTSPSATRKPVSAGNARTRSTNATTLSLKRRSSAYDTNFGQHCIEHNIYPPVYKFPDGSRTPKPANFGDIRQALKVPRGSLSSSIVPETAFKDFEDKTATESEGTVMRKVIPLIAGDADIPNEGHLPFINLNSITGDTTIFPVPDFFDGAHPGALDKKVRQDLDKIIIPNKKVGIPVAPNFFLEVKGPTGTPKVAVWQAVLDGAHGALIMHTLQNYLLDEPTFDGNAYAFSSTLIDGCLKLYAHHLTAPAKSEQMPGYHTTLVKACALSDDEVYSEGRRAFRNLRVRAQEDRDRFIQMANARARSLGTEDDPVSMIQEHNGSESGHQVGTSS</sequence>
<keyword evidence="3" id="KW-1185">Reference proteome</keyword>
<dbReference type="AlphaFoldDB" id="E9E7M4"/>
<evidence type="ECO:0000313" key="3">
    <source>
        <dbReference type="Proteomes" id="UP000002499"/>
    </source>
</evidence>
<evidence type="ECO:0000313" key="2">
    <source>
        <dbReference type="EMBL" id="EFY88134.1"/>
    </source>
</evidence>
<dbReference type="eggNOG" id="ENOG502SJYB">
    <property type="taxonomic scope" value="Eukaryota"/>
</dbReference>
<proteinExistence type="predicted"/>
<evidence type="ECO:0000256" key="1">
    <source>
        <dbReference type="SAM" id="MobiDB-lite"/>
    </source>
</evidence>
<feature type="region of interest" description="Disordered" evidence="1">
    <location>
        <begin position="1"/>
        <end position="103"/>
    </location>
</feature>
<gene>
    <name evidence="2" type="ORF">MAC_05872</name>
</gene>
<dbReference type="OMA" id="GARIMHA"/>
<reference evidence="2 3" key="1">
    <citation type="journal article" date="2011" name="PLoS Genet.">
        <title>Genome sequencing and comparative transcriptomics of the model entomopathogenic fungi Metarhizium anisopliae and M. acridum.</title>
        <authorList>
            <person name="Gao Q."/>
            <person name="Jin K."/>
            <person name="Ying S.H."/>
            <person name="Zhang Y."/>
            <person name="Xiao G."/>
            <person name="Shang Y."/>
            <person name="Duan Z."/>
            <person name="Hu X."/>
            <person name="Xie X.Q."/>
            <person name="Zhou G."/>
            <person name="Peng G."/>
            <person name="Luo Z."/>
            <person name="Huang W."/>
            <person name="Wang B."/>
            <person name="Fang W."/>
            <person name="Wang S."/>
            <person name="Zhong Y."/>
            <person name="Ma L.J."/>
            <person name="St Leger R.J."/>
            <person name="Zhao G.P."/>
            <person name="Pei Y."/>
            <person name="Feng M.G."/>
            <person name="Xia Y."/>
            <person name="Wang C."/>
        </authorList>
    </citation>
    <scope>NUCLEOTIDE SEQUENCE [LARGE SCALE GENOMIC DNA]</scope>
    <source>
        <strain evidence="2 3">CQMa 102</strain>
    </source>
</reference>